<dbReference type="EMBL" id="CP032099">
    <property type="protein sequence ID" value="AXX84584.1"/>
    <property type="molecule type" value="Genomic_DNA"/>
</dbReference>
<reference evidence="1 3" key="2">
    <citation type="submission" date="2018-08" db="EMBL/GenBank/DDBJ databases">
        <title>Complete genome of the Arcobacter skirrowii type strain LMG 6621.</title>
        <authorList>
            <person name="Miller W.G."/>
            <person name="Yee E."/>
            <person name="Bono J.L."/>
        </authorList>
    </citation>
    <scope>NUCLEOTIDE SEQUENCE [LARGE SCALE GENOMIC DNA]</scope>
    <source>
        <strain evidence="1 3">CCUG 10374</strain>
    </source>
</reference>
<dbReference type="RefSeq" id="WP_115588509.1">
    <property type="nucleotide sequence ID" value="NZ_CP032099.1"/>
</dbReference>
<dbReference type="Proteomes" id="UP000290580">
    <property type="component" value="Unassembled WGS sequence"/>
</dbReference>
<keyword evidence="4" id="KW-1185">Reference proteome</keyword>
<evidence type="ECO:0000313" key="2">
    <source>
        <dbReference type="EMBL" id="RXI24731.1"/>
    </source>
</evidence>
<evidence type="ECO:0000313" key="4">
    <source>
        <dbReference type="Proteomes" id="UP000290580"/>
    </source>
</evidence>
<evidence type="ECO:0000313" key="1">
    <source>
        <dbReference type="EMBL" id="AXX84584.1"/>
    </source>
</evidence>
<name>A0AAD0WN75_9BACT</name>
<proteinExistence type="predicted"/>
<protein>
    <submittedName>
        <fullName evidence="1">Uncharacterized protein</fullName>
    </submittedName>
</protein>
<dbReference type="AlphaFoldDB" id="A0AAD0WN75"/>
<dbReference type="Proteomes" id="UP000262029">
    <property type="component" value="Chromosome"/>
</dbReference>
<dbReference type="GeneID" id="61750513"/>
<evidence type="ECO:0000313" key="3">
    <source>
        <dbReference type="Proteomes" id="UP000262029"/>
    </source>
</evidence>
<sequence>MKTQINILRLIAPPITNYDAERLKDDKSWKEALSSSNLYMIVQCYESFFIYNEDELFDSISKSFTLKLKIVVDNIESSFEINLREFANLYDVNLEKSKISFAFNKSTIIFSELEIETNEEIRIIETMTPKMVLALKSYGFDSLFVNFTNFIKLNRYYLHYIGISKSQDSFSRLVVKPHDKRLRILSNENTFDKNTRLTDEIMLLFFKIEPFRIQIVNNTIDNSLNYTRLISDAEKAFISILNSDYNKIKYKDYPKTNDGLYNDNFTGYSYKLGNLLTLVTSDTTITGDMFSEYNLMCENADTIMIQGDSVELISNNSGEK</sequence>
<reference evidence="2 4" key="1">
    <citation type="submission" date="2017-09" db="EMBL/GenBank/DDBJ databases">
        <title>Genomics of the genus Arcobacter.</title>
        <authorList>
            <person name="Perez-Cataluna A."/>
            <person name="Figueras M.J."/>
            <person name="Salas-Masso N."/>
        </authorList>
    </citation>
    <scope>NUCLEOTIDE SEQUENCE [LARGE SCALE GENOMIC DNA]</scope>
    <source>
        <strain evidence="2 4">LMG 6621</strain>
    </source>
</reference>
<dbReference type="EMBL" id="NXIC01000009">
    <property type="protein sequence ID" value="RXI24731.1"/>
    <property type="molecule type" value="Genomic_DNA"/>
</dbReference>
<gene>
    <name evidence="1" type="ORF">ASKIR_0761</name>
    <name evidence="2" type="ORF">CP959_09865</name>
</gene>
<organism evidence="1 3">
    <name type="scientific">Aliarcobacter skirrowii CCUG 10374</name>
    <dbReference type="NCBI Taxonomy" id="1032239"/>
    <lineage>
        <taxon>Bacteria</taxon>
        <taxon>Pseudomonadati</taxon>
        <taxon>Campylobacterota</taxon>
        <taxon>Epsilonproteobacteria</taxon>
        <taxon>Campylobacterales</taxon>
        <taxon>Arcobacteraceae</taxon>
        <taxon>Aliarcobacter</taxon>
    </lineage>
</organism>
<accession>A0AAD0WN75</accession>